<evidence type="ECO:0000259" key="1">
    <source>
        <dbReference type="Pfam" id="PF03118"/>
    </source>
</evidence>
<dbReference type="RefSeq" id="WP_074757728.1">
    <property type="nucleotide sequence ID" value="NZ_FOGJ01000023.1"/>
</dbReference>
<dbReference type="OrthoDB" id="9805706at2"/>
<dbReference type="GO" id="GO:0003677">
    <property type="term" value="F:DNA binding"/>
    <property type="evidence" value="ECO:0007669"/>
    <property type="project" value="InterPro"/>
</dbReference>
<protein>
    <submittedName>
        <fullName evidence="2">RNA polymerase, alpha chain C terminal domain</fullName>
    </submittedName>
</protein>
<evidence type="ECO:0000313" key="3">
    <source>
        <dbReference type="Proteomes" id="UP000182584"/>
    </source>
</evidence>
<reference evidence="2 3" key="1">
    <citation type="submission" date="2016-10" db="EMBL/GenBank/DDBJ databases">
        <authorList>
            <person name="de Groot N.N."/>
        </authorList>
    </citation>
    <scope>NUCLEOTIDE SEQUENCE [LARGE SCALE GENOMIC DNA]</scope>
    <source>
        <strain evidence="2 3">AR40</strain>
    </source>
</reference>
<dbReference type="Pfam" id="PF03118">
    <property type="entry name" value="RNA_pol_A_CTD"/>
    <property type="match status" value="1"/>
</dbReference>
<dbReference type="Gene3D" id="1.10.150.20">
    <property type="entry name" value="5' to 3' exonuclease, C-terminal subdomain"/>
    <property type="match status" value="1"/>
</dbReference>
<dbReference type="InterPro" id="IPR013324">
    <property type="entry name" value="RNA_pol_sigma_r3/r4-like"/>
</dbReference>
<dbReference type="GO" id="GO:0003899">
    <property type="term" value="F:DNA-directed RNA polymerase activity"/>
    <property type="evidence" value="ECO:0007669"/>
    <property type="project" value="InterPro"/>
</dbReference>
<gene>
    <name evidence="2" type="ORF">SAMN04487884_12367</name>
</gene>
<name>A0A1H9VJI7_BUTFI</name>
<dbReference type="Proteomes" id="UP000182584">
    <property type="component" value="Unassembled WGS sequence"/>
</dbReference>
<proteinExistence type="predicted"/>
<sequence length="257" mass="29384">MTKNDVITEFSQIVEYLEYGAEHEPELDLKKTRIGESLPIFKAALSFMKKEYPDGDDSYPKNLLMALGILPLEKDLDKLSNGLEYALKTLDEKDRTLILAKYKEELSSRQVAEKYGLHYENSHLYYALHRLGSPLRIKYICSGEEAVINYEKKQAEFTQEIAEIDKKIGILREKGPAEIISSEEIKEVGIYDMAIDDLNLSVRSRNALFRGGYRTLGDFKEKTVTDLMKLRNLGTQSVEEIVTTLAKYGIQIPEDDK</sequence>
<organism evidence="2 3">
    <name type="scientific">Butyrivibrio fibrisolvens</name>
    <dbReference type="NCBI Taxonomy" id="831"/>
    <lineage>
        <taxon>Bacteria</taxon>
        <taxon>Bacillati</taxon>
        <taxon>Bacillota</taxon>
        <taxon>Clostridia</taxon>
        <taxon>Lachnospirales</taxon>
        <taxon>Lachnospiraceae</taxon>
        <taxon>Butyrivibrio</taxon>
    </lineage>
</organism>
<dbReference type="InterPro" id="IPR011260">
    <property type="entry name" value="RNAP_asu_C"/>
</dbReference>
<dbReference type="SUPFAM" id="SSF88659">
    <property type="entry name" value="Sigma3 and sigma4 domains of RNA polymerase sigma factors"/>
    <property type="match status" value="1"/>
</dbReference>
<dbReference type="AlphaFoldDB" id="A0A1H9VJI7"/>
<dbReference type="EMBL" id="FOGJ01000023">
    <property type="protein sequence ID" value="SES21744.1"/>
    <property type="molecule type" value="Genomic_DNA"/>
</dbReference>
<feature type="domain" description="RNA polymerase alpha subunit C-terminal" evidence="1">
    <location>
        <begin position="186"/>
        <end position="246"/>
    </location>
</feature>
<accession>A0A1H9VJI7</accession>
<dbReference type="GO" id="GO:0006351">
    <property type="term" value="P:DNA-templated transcription"/>
    <property type="evidence" value="ECO:0007669"/>
    <property type="project" value="InterPro"/>
</dbReference>
<dbReference type="SUPFAM" id="SSF47789">
    <property type="entry name" value="C-terminal domain of RNA polymerase alpha subunit"/>
    <property type="match status" value="1"/>
</dbReference>
<evidence type="ECO:0000313" key="2">
    <source>
        <dbReference type="EMBL" id="SES21744.1"/>
    </source>
</evidence>